<dbReference type="OrthoDB" id="1655249at2"/>
<dbReference type="InterPro" id="IPR009214">
    <property type="entry name" value="DUF1129"/>
</dbReference>
<dbReference type="PANTHER" id="PTHR41307">
    <property type="entry name" value="MEMBRANE PROTEIN-RELATED"/>
    <property type="match status" value="1"/>
</dbReference>
<accession>A0A429XVZ0</accession>
<dbReference type="RefSeq" id="WP_126051814.1">
    <property type="nucleotide sequence ID" value="NZ_QYTV02000008.1"/>
</dbReference>
<organism evidence="2 3">
    <name type="scientific">Siminovitchia acidinfaciens</name>
    <dbReference type="NCBI Taxonomy" id="2321395"/>
    <lineage>
        <taxon>Bacteria</taxon>
        <taxon>Bacillati</taxon>
        <taxon>Bacillota</taxon>
        <taxon>Bacilli</taxon>
        <taxon>Bacillales</taxon>
        <taxon>Bacillaceae</taxon>
        <taxon>Siminovitchia</taxon>
    </lineage>
</organism>
<proteinExistence type="predicted"/>
<keyword evidence="1" id="KW-1133">Transmembrane helix</keyword>
<keyword evidence="1" id="KW-0812">Transmembrane</keyword>
<sequence length="221" mass="24989">MIAQELIEENNRKRELLTPENETYYSDMLIYIRLQWSLSEQQSEEVLMEMLDHLLDGQEEGKTAKDIFGDDPKAFANEIIEQLPHEKKRTVIPFVAAIVGNIVSWVLMIRGILILVLSYFTEVNAGINLFVTALVSLMIACFVVLTTWYILKLVNNSLFKENRNDKGNMLKAGLVGAAGMGAVLLTAKLTPEIGPSIDFPWWVSLLAGTILWLIIYVEKKD</sequence>
<comment type="caution">
    <text evidence="2">The sequence shown here is derived from an EMBL/GenBank/DDBJ whole genome shotgun (WGS) entry which is preliminary data.</text>
</comment>
<feature type="transmembrane region" description="Helical" evidence="1">
    <location>
        <begin position="91"/>
        <end position="120"/>
    </location>
</feature>
<keyword evidence="1" id="KW-0472">Membrane</keyword>
<gene>
    <name evidence="2" type="ORF">D4T97_015800</name>
</gene>
<keyword evidence="3" id="KW-1185">Reference proteome</keyword>
<feature type="transmembrane region" description="Helical" evidence="1">
    <location>
        <begin position="126"/>
        <end position="150"/>
    </location>
</feature>
<dbReference type="Proteomes" id="UP000287156">
    <property type="component" value="Unassembled WGS sequence"/>
</dbReference>
<evidence type="ECO:0000313" key="2">
    <source>
        <dbReference type="EMBL" id="RST72519.1"/>
    </source>
</evidence>
<dbReference type="PANTHER" id="PTHR41307:SF1">
    <property type="entry name" value="MEMBRANE PROTEIN"/>
    <property type="match status" value="1"/>
</dbReference>
<evidence type="ECO:0000256" key="1">
    <source>
        <dbReference type="SAM" id="Phobius"/>
    </source>
</evidence>
<feature type="transmembrane region" description="Helical" evidence="1">
    <location>
        <begin position="170"/>
        <end position="187"/>
    </location>
</feature>
<dbReference type="EMBL" id="QYTV02000008">
    <property type="protein sequence ID" value="RST72519.1"/>
    <property type="molecule type" value="Genomic_DNA"/>
</dbReference>
<feature type="transmembrane region" description="Helical" evidence="1">
    <location>
        <begin position="199"/>
        <end position="217"/>
    </location>
</feature>
<reference evidence="2" key="1">
    <citation type="submission" date="2018-12" db="EMBL/GenBank/DDBJ databases">
        <authorList>
            <person name="Sun L."/>
            <person name="Chen Z."/>
        </authorList>
    </citation>
    <scope>NUCLEOTIDE SEQUENCE [LARGE SCALE GENOMIC DNA]</scope>
    <source>
        <strain evidence="2">3-2-2</strain>
    </source>
</reference>
<dbReference type="AlphaFoldDB" id="A0A429XVZ0"/>
<dbReference type="Gene3D" id="1.10.1900.10">
    <property type="entry name" value="c-terminal domain of poly(a) binding protein"/>
    <property type="match status" value="1"/>
</dbReference>
<dbReference type="SUPFAM" id="SSF158560">
    <property type="entry name" value="BH3980-like"/>
    <property type="match status" value="1"/>
</dbReference>
<protein>
    <submittedName>
        <fullName evidence="2">DUF1129 family protein</fullName>
    </submittedName>
</protein>
<name>A0A429XVZ0_9BACI</name>
<evidence type="ECO:0000313" key="3">
    <source>
        <dbReference type="Proteomes" id="UP000287156"/>
    </source>
</evidence>
<dbReference type="Pfam" id="PF06570">
    <property type="entry name" value="DUF1129"/>
    <property type="match status" value="1"/>
</dbReference>